<name>A0A9X0A0M8_9CNID</name>
<proteinExistence type="predicted"/>
<dbReference type="OrthoDB" id="5959321at2759"/>
<sequence length="100" mass="11623">MDLRTFCLMVKSLKIQLSQGCSYIEEGVEENIQMRSKVEELCIQLRPLTRHAKYLGYASQEIALSNKPLSLQTFSAQEIERSLLCEDHSTWNLRKTLQLF</sequence>
<keyword evidence="2" id="KW-1185">Reference proteome</keyword>
<reference evidence="1" key="1">
    <citation type="submission" date="2023-01" db="EMBL/GenBank/DDBJ databases">
        <title>Genome assembly of the deep-sea coral Lophelia pertusa.</title>
        <authorList>
            <person name="Herrera S."/>
            <person name="Cordes E."/>
        </authorList>
    </citation>
    <scope>NUCLEOTIDE SEQUENCE</scope>
    <source>
        <strain evidence="1">USNM1676648</strain>
        <tissue evidence="1">Polyp</tissue>
    </source>
</reference>
<accession>A0A9X0A0M8</accession>
<dbReference type="Proteomes" id="UP001163046">
    <property type="component" value="Unassembled WGS sequence"/>
</dbReference>
<gene>
    <name evidence="1" type="ORF">OS493_019428</name>
</gene>
<comment type="caution">
    <text evidence="1">The sequence shown here is derived from an EMBL/GenBank/DDBJ whole genome shotgun (WGS) entry which is preliminary data.</text>
</comment>
<dbReference type="EMBL" id="MU825407">
    <property type="protein sequence ID" value="KAJ7391296.1"/>
    <property type="molecule type" value="Genomic_DNA"/>
</dbReference>
<dbReference type="AlphaFoldDB" id="A0A9X0A0M8"/>
<organism evidence="1 2">
    <name type="scientific">Desmophyllum pertusum</name>
    <dbReference type="NCBI Taxonomy" id="174260"/>
    <lineage>
        <taxon>Eukaryota</taxon>
        <taxon>Metazoa</taxon>
        <taxon>Cnidaria</taxon>
        <taxon>Anthozoa</taxon>
        <taxon>Hexacorallia</taxon>
        <taxon>Scleractinia</taxon>
        <taxon>Caryophylliina</taxon>
        <taxon>Caryophylliidae</taxon>
        <taxon>Desmophyllum</taxon>
    </lineage>
</organism>
<evidence type="ECO:0000313" key="1">
    <source>
        <dbReference type="EMBL" id="KAJ7391296.1"/>
    </source>
</evidence>
<evidence type="ECO:0000313" key="2">
    <source>
        <dbReference type="Proteomes" id="UP001163046"/>
    </source>
</evidence>
<protein>
    <submittedName>
        <fullName evidence="1">Uncharacterized protein</fullName>
    </submittedName>
</protein>